<feature type="compositionally biased region" description="Polar residues" evidence="1">
    <location>
        <begin position="215"/>
        <end position="228"/>
    </location>
</feature>
<feature type="region of interest" description="Disordered" evidence="1">
    <location>
        <begin position="175"/>
        <end position="276"/>
    </location>
</feature>
<evidence type="ECO:0000256" key="1">
    <source>
        <dbReference type="SAM" id="MobiDB-lite"/>
    </source>
</evidence>
<proteinExistence type="predicted"/>
<feature type="compositionally biased region" description="Polar residues" evidence="1">
    <location>
        <begin position="38"/>
        <end position="56"/>
    </location>
</feature>
<feature type="compositionally biased region" description="Low complexity" evidence="1">
    <location>
        <begin position="242"/>
        <end position="258"/>
    </location>
</feature>
<evidence type="ECO:0000313" key="3">
    <source>
        <dbReference type="Proteomes" id="UP000279833"/>
    </source>
</evidence>
<dbReference type="EMBL" id="UZAK01008587">
    <property type="protein sequence ID" value="VDO95082.1"/>
    <property type="molecule type" value="Genomic_DNA"/>
</dbReference>
<keyword evidence="3" id="KW-1185">Reference proteome</keyword>
<sequence>MLKIKINIFHIGHTPSDNGKQELTSRITTSLLEKPESEQQQPSKTRNAASPSTSPIRNLLHRPSSIFGREGNSARSSISDPNKKPGLFNKVENFFKTNSPKYESVAVGNSTDEAVTTENNENIDQQQTHPTVLPKISVSYQSGDFQDNKNHNIKNEIMNETADKNNVTERSVNITESTNSDPVSNPIDVTSKPQNSSNVTQNNEMLKAKSDSTDKISNPISLSSNSKITVAKPPELKSEVPINNNTTNTHNESNTISNVVKPDTQPSKKESDSKTS</sequence>
<organism evidence="2 3">
    <name type="scientific">Schistosoma curassoni</name>
    <dbReference type="NCBI Taxonomy" id="6186"/>
    <lineage>
        <taxon>Eukaryota</taxon>
        <taxon>Metazoa</taxon>
        <taxon>Spiralia</taxon>
        <taxon>Lophotrochozoa</taxon>
        <taxon>Platyhelminthes</taxon>
        <taxon>Trematoda</taxon>
        <taxon>Digenea</taxon>
        <taxon>Strigeidida</taxon>
        <taxon>Schistosomatoidea</taxon>
        <taxon>Schistosomatidae</taxon>
        <taxon>Schistosoma</taxon>
    </lineage>
</organism>
<feature type="region of interest" description="Disordered" evidence="1">
    <location>
        <begin position="31"/>
        <end position="86"/>
    </location>
</feature>
<gene>
    <name evidence="2" type="ORF">SCUD_LOCUS5360</name>
</gene>
<evidence type="ECO:0000313" key="2">
    <source>
        <dbReference type="EMBL" id="VDO95082.1"/>
    </source>
</evidence>
<dbReference type="AlphaFoldDB" id="A0A3P8DFV8"/>
<protein>
    <submittedName>
        <fullName evidence="2">Uncharacterized protein</fullName>
    </submittedName>
</protein>
<reference evidence="2 3" key="1">
    <citation type="submission" date="2018-11" db="EMBL/GenBank/DDBJ databases">
        <authorList>
            <consortium name="Pathogen Informatics"/>
        </authorList>
    </citation>
    <scope>NUCLEOTIDE SEQUENCE [LARGE SCALE GENOMIC DNA]</scope>
    <source>
        <strain>Dakar</strain>
        <strain evidence="3">Senegal</strain>
    </source>
</reference>
<name>A0A3P8DFV8_9TREM</name>
<dbReference type="Proteomes" id="UP000279833">
    <property type="component" value="Unassembled WGS sequence"/>
</dbReference>
<feature type="non-terminal residue" evidence="2">
    <location>
        <position position="276"/>
    </location>
</feature>
<feature type="compositionally biased region" description="Basic and acidic residues" evidence="1">
    <location>
        <begin position="266"/>
        <end position="276"/>
    </location>
</feature>
<feature type="compositionally biased region" description="Polar residues" evidence="1">
    <location>
        <begin position="175"/>
        <end position="204"/>
    </location>
</feature>
<accession>A0A3P8DFV8</accession>